<dbReference type="EnsemblMetazoa" id="Aqu2.1.33859_001">
    <property type="protein sequence ID" value="Aqu2.1.33859_001"/>
    <property type="gene ID" value="Aqu2.1.33859"/>
</dbReference>
<dbReference type="AlphaFoldDB" id="A0A1X7V240"/>
<dbReference type="GO" id="GO:0006281">
    <property type="term" value="P:DNA repair"/>
    <property type="evidence" value="ECO:0007669"/>
    <property type="project" value="UniProtKB-ARBA"/>
</dbReference>
<dbReference type="STRING" id="400682.A0A1X7V240"/>
<dbReference type="PANTHER" id="PTHR46609:SF8">
    <property type="entry name" value="YQAJ VIRAL RECOMBINASE DOMAIN-CONTAINING PROTEIN"/>
    <property type="match status" value="1"/>
</dbReference>
<name>A0A1X7V240_AMPQE</name>
<accession>A0A1X7V240</accession>
<dbReference type="Gene3D" id="3.90.320.10">
    <property type="match status" value="1"/>
</dbReference>
<proteinExistence type="predicted"/>
<dbReference type="InterPro" id="IPR011335">
    <property type="entry name" value="Restrct_endonuc-II-like"/>
</dbReference>
<protein>
    <recommendedName>
        <fullName evidence="2">YqaJ viral recombinase domain-containing protein</fullName>
    </recommendedName>
</protein>
<dbReference type="InParanoid" id="A0A1X7V240"/>
<sequence length="105" mass="12002">GWLGASPDAWVYDPSVTDTKGIAEFKCPFREADSFIVNACSSPDFCCELVDGKLHLKEGHTYYHQVQLQLYVASDLCKWCDFCIYTKKGVAVQQIYPDKEWIQKI</sequence>
<reference evidence="1" key="1">
    <citation type="submission" date="2017-05" db="UniProtKB">
        <authorList>
            <consortium name="EnsemblMetazoa"/>
        </authorList>
    </citation>
    <scope>IDENTIFICATION</scope>
</reference>
<dbReference type="PANTHER" id="PTHR46609">
    <property type="entry name" value="EXONUCLEASE, PHAGE-TYPE/RECB, C-TERMINAL DOMAIN-CONTAINING PROTEIN"/>
    <property type="match status" value="1"/>
</dbReference>
<dbReference type="InterPro" id="IPR011604">
    <property type="entry name" value="PDDEXK-like_dom_sf"/>
</dbReference>
<organism evidence="1">
    <name type="scientific">Amphimedon queenslandica</name>
    <name type="common">Sponge</name>
    <dbReference type="NCBI Taxonomy" id="400682"/>
    <lineage>
        <taxon>Eukaryota</taxon>
        <taxon>Metazoa</taxon>
        <taxon>Porifera</taxon>
        <taxon>Demospongiae</taxon>
        <taxon>Heteroscleromorpha</taxon>
        <taxon>Haplosclerida</taxon>
        <taxon>Niphatidae</taxon>
        <taxon>Amphimedon</taxon>
    </lineage>
</organism>
<evidence type="ECO:0000313" key="1">
    <source>
        <dbReference type="EnsemblMetazoa" id="Aqu2.1.33859_001"/>
    </source>
</evidence>
<evidence type="ECO:0008006" key="2">
    <source>
        <dbReference type="Google" id="ProtNLM"/>
    </source>
</evidence>
<dbReference type="SUPFAM" id="SSF52980">
    <property type="entry name" value="Restriction endonuclease-like"/>
    <property type="match status" value="1"/>
</dbReference>
<dbReference type="InterPro" id="IPR051703">
    <property type="entry name" value="NF-kappa-B_Signaling_Reg"/>
</dbReference>